<dbReference type="GO" id="GO:0008033">
    <property type="term" value="P:tRNA processing"/>
    <property type="evidence" value="ECO:0007669"/>
    <property type="project" value="UniProtKB-KW"/>
</dbReference>
<feature type="region of interest" description="Disordered" evidence="7">
    <location>
        <begin position="344"/>
        <end position="379"/>
    </location>
</feature>
<keyword evidence="2" id="KW-0808">Transferase</keyword>
<evidence type="ECO:0000256" key="6">
    <source>
        <dbReference type="ARBA" id="ARBA00048718"/>
    </source>
</evidence>
<dbReference type="Proteomes" id="UP000747399">
    <property type="component" value="Unassembled WGS sequence"/>
</dbReference>
<dbReference type="PANTHER" id="PTHR21392">
    <property type="entry name" value="TRNA-URIDINE AMINOCARBOXYPROPYLTRANSFERASE 2"/>
    <property type="match status" value="1"/>
</dbReference>
<evidence type="ECO:0000256" key="3">
    <source>
        <dbReference type="ARBA" id="ARBA00022691"/>
    </source>
</evidence>
<feature type="compositionally biased region" description="Polar residues" evidence="7">
    <location>
        <begin position="357"/>
        <end position="367"/>
    </location>
</feature>
<keyword evidence="4" id="KW-0819">tRNA processing</keyword>
<dbReference type="EC" id="2.5.1.25" evidence="1"/>
<evidence type="ECO:0000256" key="1">
    <source>
        <dbReference type="ARBA" id="ARBA00012386"/>
    </source>
</evidence>
<organism evidence="9 10">
    <name type="scientific">Volvox africanus</name>
    <dbReference type="NCBI Taxonomy" id="51714"/>
    <lineage>
        <taxon>Eukaryota</taxon>
        <taxon>Viridiplantae</taxon>
        <taxon>Chlorophyta</taxon>
        <taxon>core chlorophytes</taxon>
        <taxon>Chlorophyceae</taxon>
        <taxon>CS clade</taxon>
        <taxon>Chlamydomonadales</taxon>
        <taxon>Volvocaceae</taxon>
        <taxon>Volvox</taxon>
    </lineage>
</organism>
<evidence type="ECO:0000256" key="2">
    <source>
        <dbReference type="ARBA" id="ARBA00022679"/>
    </source>
</evidence>
<comment type="catalytic activity">
    <reaction evidence="6">
        <text>a uridine in tRNA + S-adenosyl-L-methionine = a 3-[(3S)-3-amino-3-carboxypropyl]uridine in tRNA + S-methyl-5'-thioadenosine + H(+)</text>
        <dbReference type="Rhea" id="RHEA:62432"/>
        <dbReference type="Rhea" id="RHEA-COMP:13339"/>
        <dbReference type="Rhea" id="RHEA-COMP:16092"/>
        <dbReference type="ChEBI" id="CHEBI:15378"/>
        <dbReference type="ChEBI" id="CHEBI:17509"/>
        <dbReference type="ChEBI" id="CHEBI:59789"/>
        <dbReference type="ChEBI" id="CHEBI:65315"/>
        <dbReference type="ChEBI" id="CHEBI:82930"/>
        <dbReference type="EC" id="2.5.1.25"/>
    </reaction>
</comment>
<dbReference type="InterPro" id="IPR039262">
    <property type="entry name" value="DTWD2/TAPT"/>
</dbReference>
<feature type="compositionally biased region" description="Low complexity" evidence="7">
    <location>
        <begin position="505"/>
        <end position="514"/>
    </location>
</feature>
<evidence type="ECO:0000313" key="10">
    <source>
        <dbReference type="Proteomes" id="UP000747399"/>
    </source>
</evidence>
<evidence type="ECO:0000256" key="4">
    <source>
        <dbReference type="ARBA" id="ARBA00022694"/>
    </source>
</evidence>
<dbReference type="Pfam" id="PF03942">
    <property type="entry name" value="DTW"/>
    <property type="match status" value="1"/>
</dbReference>
<protein>
    <recommendedName>
        <fullName evidence="1">tRNA-uridine aminocarboxypropyltransferase</fullName>
        <ecNumber evidence="1">2.5.1.25</ecNumber>
    </recommendedName>
</protein>
<dbReference type="AlphaFoldDB" id="A0A8J4EYZ0"/>
<dbReference type="GO" id="GO:0016432">
    <property type="term" value="F:tRNA-uridine aminocarboxypropyltransferase activity"/>
    <property type="evidence" value="ECO:0007669"/>
    <property type="project" value="UniProtKB-EC"/>
</dbReference>
<comment type="similarity">
    <text evidence="5">Belongs to the TDD superfamily. DTWD2 family.</text>
</comment>
<feature type="region of interest" description="Disordered" evidence="7">
    <location>
        <begin position="206"/>
        <end position="262"/>
    </location>
</feature>
<evidence type="ECO:0000313" key="9">
    <source>
        <dbReference type="EMBL" id="GIL53897.1"/>
    </source>
</evidence>
<evidence type="ECO:0000256" key="5">
    <source>
        <dbReference type="ARBA" id="ARBA00034489"/>
    </source>
</evidence>
<gene>
    <name evidence="9" type="ORF">Vafri_9501</name>
</gene>
<evidence type="ECO:0000259" key="8">
    <source>
        <dbReference type="SMART" id="SM01144"/>
    </source>
</evidence>
<feature type="compositionally biased region" description="Low complexity" evidence="7">
    <location>
        <begin position="368"/>
        <end position="379"/>
    </location>
</feature>
<name>A0A8J4EYZ0_9CHLO</name>
<sequence>MEQRKETGHCPNRRNERRMSRIASYHKINVSAFELKSKIKPMIMKAIIDGQATTNQQQLKESGRPTCDRCKRPRRVCLCTVLPVRPMRLLGRILILQHPHELKKRLATVPLLKCCLDDESLTVVTGRKLQQPGSNAVVDALLDGAERGTYPLYVLFPGPGSQDLAKLAEDPMHGIALLRAASRKTAEGSPPSSSISLLTPTVSSATAPTATAPTATAPTATAPTATATAPTATATAPTATAPTATAPATAPPTIATATAPKTTTADATVAQAGVEEAAPIKLPASELAPLNTTGSPLTGPQRQEQHLWFQRQELQLLDSTEAADPGGRLGPGFARFSERALETSVPGTASRVPIRCTSDTATPNSVQAPAGAGDAGTAPEPLTEAVVTAQDRKTAADVSGGEECHSQETQLPPPAYLLLVIDGTWRQAREMYRVVAPRCLPPGAPGIQVAECGRRAARCESRTSCTHLVALKPSDVLPASIRLQKHRHQQCDAARQQEPQKAECEPAGTAEAEGGNTGVSPPDDDNSGLEPAASYDPEMPCLIRKEPMEGFVTTYEATARAIGLLERDTALGTELLAPLRLMTRLQAAFSPSILSRMRAEPEPQRS</sequence>
<feature type="region of interest" description="Disordered" evidence="7">
    <location>
        <begin position="495"/>
        <end position="535"/>
    </location>
</feature>
<dbReference type="EMBL" id="BNCO01000016">
    <property type="protein sequence ID" value="GIL53897.1"/>
    <property type="molecule type" value="Genomic_DNA"/>
</dbReference>
<dbReference type="SMART" id="SM01144">
    <property type="entry name" value="DTW"/>
    <property type="match status" value="1"/>
</dbReference>
<comment type="caution">
    <text evidence="9">The sequence shown here is derived from an EMBL/GenBank/DDBJ whole genome shotgun (WGS) entry which is preliminary data.</text>
</comment>
<accession>A0A8J4EYZ0</accession>
<evidence type="ECO:0000256" key="7">
    <source>
        <dbReference type="SAM" id="MobiDB-lite"/>
    </source>
</evidence>
<keyword evidence="3" id="KW-0949">S-adenosyl-L-methionine</keyword>
<reference evidence="9" key="1">
    <citation type="journal article" date="2021" name="Proc. Natl. Acad. Sci. U.S.A.">
        <title>Three genomes in the algal genus Volvox reveal the fate of a haploid sex-determining region after a transition to homothallism.</title>
        <authorList>
            <person name="Yamamoto K."/>
            <person name="Hamaji T."/>
            <person name="Kawai-Toyooka H."/>
            <person name="Matsuzaki R."/>
            <person name="Takahashi F."/>
            <person name="Nishimura Y."/>
            <person name="Kawachi M."/>
            <person name="Noguchi H."/>
            <person name="Minakuchi Y."/>
            <person name="Umen J.G."/>
            <person name="Toyoda A."/>
            <person name="Nozaki H."/>
        </authorList>
    </citation>
    <scope>NUCLEOTIDE SEQUENCE</scope>
    <source>
        <strain evidence="9">NIES-3780</strain>
    </source>
</reference>
<keyword evidence="10" id="KW-1185">Reference proteome</keyword>
<dbReference type="InterPro" id="IPR005636">
    <property type="entry name" value="DTW"/>
</dbReference>
<dbReference type="PANTHER" id="PTHR21392:SF0">
    <property type="entry name" value="TRNA-URIDINE AMINOCARBOXYPROPYLTRANSFERASE 2"/>
    <property type="match status" value="1"/>
</dbReference>
<feature type="domain" description="DTW" evidence="8">
    <location>
        <begin position="63"/>
        <end position="591"/>
    </location>
</feature>
<proteinExistence type="inferred from homology"/>